<dbReference type="InterPro" id="IPR002528">
    <property type="entry name" value="MATE_fam"/>
</dbReference>
<feature type="transmembrane region" description="Helical" evidence="13">
    <location>
        <begin position="144"/>
        <end position="163"/>
    </location>
</feature>
<dbReference type="InterPro" id="IPR050222">
    <property type="entry name" value="MATE_MdtK"/>
</dbReference>
<keyword evidence="10" id="KW-0406">Ion transport</keyword>
<dbReference type="GO" id="GO:0006811">
    <property type="term" value="P:monoatomic ion transport"/>
    <property type="evidence" value="ECO:0007669"/>
    <property type="project" value="UniProtKB-KW"/>
</dbReference>
<feature type="transmembrane region" description="Helical" evidence="13">
    <location>
        <begin position="175"/>
        <end position="199"/>
    </location>
</feature>
<dbReference type="EMBL" id="CP060635">
    <property type="protein sequence ID" value="QNM08588.1"/>
    <property type="molecule type" value="Genomic_DNA"/>
</dbReference>
<feature type="transmembrane region" description="Helical" evidence="13">
    <location>
        <begin position="400"/>
        <end position="423"/>
    </location>
</feature>
<evidence type="ECO:0000256" key="13">
    <source>
        <dbReference type="SAM" id="Phobius"/>
    </source>
</evidence>
<feature type="transmembrane region" description="Helical" evidence="13">
    <location>
        <begin position="331"/>
        <end position="358"/>
    </location>
</feature>
<dbReference type="Proteomes" id="UP000515860">
    <property type="component" value="Chromosome"/>
</dbReference>
<keyword evidence="15" id="KW-1185">Reference proteome</keyword>
<keyword evidence="11 13" id="KW-0472">Membrane</keyword>
<protein>
    <recommendedName>
        <fullName evidence="4">Probable multidrug resistance protein NorM</fullName>
    </recommendedName>
    <alternativeName>
        <fullName evidence="12">Multidrug-efflux transporter</fullName>
    </alternativeName>
</protein>
<evidence type="ECO:0000313" key="15">
    <source>
        <dbReference type="Proteomes" id="UP000515860"/>
    </source>
</evidence>
<keyword evidence="7" id="KW-1003">Cell membrane</keyword>
<evidence type="ECO:0000256" key="4">
    <source>
        <dbReference type="ARBA" id="ARBA00020268"/>
    </source>
</evidence>
<feature type="transmembrane region" description="Helical" evidence="13">
    <location>
        <begin position="67"/>
        <end position="88"/>
    </location>
</feature>
<comment type="similarity">
    <text evidence="3">Belongs to the multi antimicrobial extrusion (MATE) (TC 2.A.66.1) family.</text>
</comment>
<dbReference type="PANTHER" id="PTHR43298">
    <property type="entry name" value="MULTIDRUG RESISTANCE PROTEIN NORM-RELATED"/>
    <property type="match status" value="1"/>
</dbReference>
<evidence type="ECO:0000256" key="5">
    <source>
        <dbReference type="ARBA" id="ARBA00022448"/>
    </source>
</evidence>
<dbReference type="NCBIfam" id="TIGR00797">
    <property type="entry name" value="matE"/>
    <property type="match status" value="1"/>
</dbReference>
<keyword evidence="9 13" id="KW-1133">Transmembrane helix</keyword>
<evidence type="ECO:0000256" key="3">
    <source>
        <dbReference type="ARBA" id="ARBA00010199"/>
    </source>
</evidence>
<dbReference type="AlphaFoldDB" id="A0A7G9GCQ6"/>
<evidence type="ECO:0000313" key="14">
    <source>
        <dbReference type="EMBL" id="QNM08588.1"/>
    </source>
</evidence>
<feature type="transmembrane region" description="Helical" evidence="13">
    <location>
        <begin position="370"/>
        <end position="388"/>
    </location>
</feature>
<evidence type="ECO:0000256" key="1">
    <source>
        <dbReference type="ARBA" id="ARBA00003408"/>
    </source>
</evidence>
<comment type="subcellular location">
    <subcellularLocation>
        <location evidence="2">Cell membrane</location>
        <topology evidence="2">Multi-pass membrane protein</topology>
    </subcellularLocation>
</comment>
<sequence length="468" mass="50928">MAPSKENKMAETPMGKLVLTMSLPLMISMLVQAFYNVVDSLFVSHIPSTVLIQNAGDKAVQALTLAFPIQMLMIACNTGTGVGINAVLSRYLGRRDREKASFVAGNALFLAACIYLIFMLFGLFGTKAFFLTQTSDPVTLDYGISYLRICTTCAFGNMGFFAFEKILQATGNTTLSMAAQLSGAVTNILLDPVFIFGYFGLPAMGVAGAAVATVIGQCVSMTVGCIVHYRLNHEVDNGLRYVRPNRKIIGEIYKVGVPAIAMQSLTSVMAYGMNLILGSVSEIYVTAFGIYYKLQNFIFMPAYGLNNALVPITGFSYGARRKDRIAQSLRFGLLDVSVIMAAGILAILLFAPAIVSIFAVSPEIQDICVYALRIICLGYLFSGANIVLQGFYQALGNGIYSLIVSLLRMTVVLMPLAWILAAVLHLPDLVWIAFPIAELAAFLAALVMLKVIYRKRVRPLEEIRRPIP</sequence>
<proteinExistence type="inferred from homology"/>
<organism evidence="14 15">
    <name type="scientific">Wansuia hejianensis</name>
    <dbReference type="NCBI Taxonomy" id="2763667"/>
    <lineage>
        <taxon>Bacteria</taxon>
        <taxon>Bacillati</taxon>
        <taxon>Bacillota</taxon>
        <taxon>Clostridia</taxon>
        <taxon>Lachnospirales</taxon>
        <taxon>Lachnospiraceae</taxon>
        <taxon>Wansuia</taxon>
    </lineage>
</organism>
<dbReference type="PIRSF" id="PIRSF006603">
    <property type="entry name" value="DinF"/>
    <property type="match status" value="1"/>
</dbReference>
<evidence type="ECO:0000256" key="11">
    <source>
        <dbReference type="ARBA" id="ARBA00023136"/>
    </source>
</evidence>
<evidence type="ECO:0000256" key="12">
    <source>
        <dbReference type="ARBA" id="ARBA00031636"/>
    </source>
</evidence>
<feature type="transmembrane region" description="Helical" evidence="13">
    <location>
        <begin position="297"/>
        <end position="319"/>
    </location>
</feature>
<gene>
    <name evidence="14" type="ORF">H9Q79_17305</name>
</gene>
<keyword evidence="8 13" id="KW-0812">Transmembrane</keyword>
<dbReference type="PANTHER" id="PTHR43298:SF2">
    <property type="entry name" value="FMN_FAD EXPORTER YEEO-RELATED"/>
    <property type="match status" value="1"/>
</dbReference>
<dbReference type="InterPro" id="IPR048279">
    <property type="entry name" value="MdtK-like"/>
</dbReference>
<dbReference type="KEGG" id="whj:H9Q79_17305"/>
<dbReference type="Pfam" id="PF01554">
    <property type="entry name" value="MatE"/>
    <property type="match status" value="2"/>
</dbReference>
<evidence type="ECO:0000256" key="6">
    <source>
        <dbReference type="ARBA" id="ARBA00022449"/>
    </source>
</evidence>
<evidence type="ECO:0000256" key="2">
    <source>
        <dbReference type="ARBA" id="ARBA00004651"/>
    </source>
</evidence>
<keyword evidence="5" id="KW-0813">Transport</keyword>
<accession>A0A7G9GCQ6</accession>
<name>A0A7G9GCQ6_9FIRM</name>
<dbReference type="GO" id="GO:0042910">
    <property type="term" value="F:xenobiotic transmembrane transporter activity"/>
    <property type="evidence" value="ECO:0007669"/>
    <property type="project" value="InterPro"/>
</dbReference>
<dbReference type="GO" id="GO:0005886">
    <property type="term" value="C:plasma membrane"/>
    <property type="evidence" value="ECO:0007669"/>
    <property type="project" value="UniProtKB-SubCell"/>
</dbReference>
<comment type="function">
    <text evidence="1">Multidrug efflux pump.</text>
</comment>
<feature type="transmembrane region" description="Helical" evidence="13">
    <location>
        <begin position="100"/>
        <end position="124"/>
    </location>
</feature>
<dbReference type="RefSeq" id="WP_118644741.1">
    <property type="nucleotide sequence ID" value="NZ_CP060635.1"/>
</dbReference>
<dbReference type="GO" id="GO:0015297">
    <property type="term" value="F:antiporter activity"/>
    <property type="evidence" value="ECO:0007669"/>
    <property type="project" value="UniProtKB-KW"/>
</dbReference>
<evidence type="ECO:0000256" key="8">
    <source>
        <dbReference type="ARBA" id="ARBA00022692"/>
    </source>
</evidence>
<evidence type="ECO:0000256" key="9">
    <source>
        <dbReference type="ARBA" id="ARBA00022989"/>
    </source>
</evidence>
<evidence type="ECO:0000256" key="10">
    <source>
        <dbReference type="ARBA" id="ARBA00023065"/>
    </source>
</evidence>
<keyword evidence="6" id="KW-0050">Antiport</keyword>
<reference evidence="14 15" key="1">
    <citation type="submission" date="2020-08" db="EMBL/GenBank/DDBJ databases">
        <authorList>
            <person name="Liu C."/>
            <person name="Sun Q."/>
        </authorList>
    </citation>
    <scope>NUCLEOTIDE SEQUENCE [LARGE SCALE GENOMIC DNA]</scope>
    <source>
        <strain evidence="14 15">NSJ-29</strain>
    </source>
</reference>
<feature type="transmembrane region" description="Helical" evidence="13">
    <location>
        <begin position="429"/>
        <end position="449"/>
    </location>
</feature>
<evidence type="ECO:0000256" key="7">
    <source>
        <dbReference type="ARBA" id="ARBA00022475"/>
    </source>
</evidence>
<feature type="transmembrane region" description="Helical" evidence="13">
    <location>
        <begin position="205"/>
        <end position="231"/>
    </location>
</feature>